<accession>A0A9W6I8X4</accession>
<evidence type="ECO:0000259" key="1">
    <source>
        <dbReference type="Pfam" id="PF04248"/>
    </source>
</evidence>
<name>A0A9W6I8X4_9ACTN</name>
<dbReference type="InterPro" id="IPR038694">
    <property type="entry name" value="DUF427_sf"/>
</dbReference>
<dbReference type="AlphaFoldDB" id="A0A9W6I8X4"/>
<keyword evidence="3" id="KW-1185">Reference proteome</keyword>
<dbReference type="Gene3D" id="2.170.150.40">
    <property type="entry name" value="Domain of unknown function (DUF427)"/>
    <property type="match status" value="1"/>
</dbReference>
<organism evidence="2 3">
    <name type="scientific">Streptosporangium carneum</name>
    <dbReference type="NCBI Taxonomy" id="47481"/>
    <lineage>
        <taxon>Bacteria</taxon>
        <taxon>Bacillati</taxon>
        <taxon>Actinomycetota</taxon>
        <taxon>Actinomycetes</taxon>
        <taxon>Streptosporangiales</taxon>
        <taxon>Streptosporangiaceae</taxon>
        <taxon>Streptosporangium</taxon>
    </lineage>
</organism>
<proteinExistence type="predicted"/>
<dbReference type="PANTHER" id="PTHR34310:SF5">
    <property type="entry name" value="DUF427 DOMAIN PROTEIN (AFU_ORTHOLOGUE AFUA_3G02220)"/>
    <property type="match status" value="1"/>
</dbReference>
<sequence length="106" mass="11948">MATGPAVCEPWRMATARWNGEVIAKSDDTVIVEGNHYFPIESVSPQYLRPSDTTTFCPWKGTANYYTLHVEGEDNSDAVWYYAEPKQEAAQIKGRVAFWKGVEVTD</sequence>
<feature type="domain" description="DUF427" evidence="1">
    <location>
        <begin position="15"/>
        <end position="100"/>
    </location>
</feature>
<dbReference type="Proteomes" id="UP001143474">
    <property type="component" value="Unassembled WGS sequence"/>
</dbReference>
<evidence type="ECO:0000313" key="2">
    <source>
        <dbReference type="EMBL" id="GLK13927.1"/>
    </source>
</evidence>
<comment type="caution">
    <text evidence="2">The sequence shown here is derived from an EMBL/GenBank/DDBJ whole genome shotgun (WGS) entry which is preliminary data.</text>
</comment>
<dbReference type="PANTHER" id="PTHR34310">
    <property type="entry name" value="DUF427 DOMAIN PROTEIN (AFU_ORTHOLOGUE AFUA_3G02220)"/>
    <property type="match status" value="1"/>
</dbReference>
<reference evidence="2" key="1">
    <citation type="journal article" date="2014" name="Int. J. Syst. Evol. Microbiol.">
        <title>Complete genome sequence of Corynebacterium casei LMG S-19264T (=DSM 44701T), isolated from a smear-ripened cheese.</title>
        <authorList>
            <consortium name="US DOE Joint Genome Institute (JGI-PGF)"/>
            <person name="Walter F."/>
            <person name="Albersmeier A."/>
            <person name="Kalinowski J."/>
            <person name="Ruckert C."/>
        </authorList>
    </citation>
    <scope>NUCLEOTIDE SEQUENCE</scope>
    <source>
        <strain evidence="2">VKM Ac-2007</strain>
    </source>
</reference>
<dbReference type="InterPro" id="IPR007361">
    <property type="entry name" value="DUF427"/>
</dbReference>
<dbReference type="Pfam" id="PF04248">
    <property type="entry name" value="NTP_transf_9"/>
    <property type="match status" value="1"/>
</dbReference>
<protein>
    <recommendedName>
        <fullName evidence="1">DUF427 domain-containing protein</fullName>
    </recommendedName>
</protein>
<gene>
    <name evidence="2" type="ORF">GCM10017600_73380</name>
</gene>
<reference evidence="2" key="2">
    <citation type="submission" date="2023-01" db="EMBL/GenBank/DDBJ databases">
        <authorList>
            <person name="Sun Q."/>
            <person name="Evtushenko L."/>
        </authorList>
    </citation>
    <scope>NUCLEOTIDE SEQUENCE</scope>
    <source>
        <strain evidence="2">VKM Ac-2007</strain>
    </source>
</reference>
<evidence type="ECO:0000313" key="3">
    <source>
        <dbReference type="Proteomes" id="UP001143474"/>
    </source>
</evidence>
<dbReference type="EMBL" id="BSEV01000026">
    <property type="protein sequence ID" value="GLK13927.1"/>
    <property type="molecule type" value="Genomic_DNA"/>
</dbReference>